<keyword evidence="1" id="KW-0812">Transmembrane</keyword>
<keyword evidence="3" id="KW-1185">Reference proteome</keyword>
<keyword evidence="1" id="KW-1133">Transmembrane helix</keyword>
<proteinExistence type="predicted"/>
<dbReference type="EMBL" id="AP027734">
    <property type="protein sequence ID" value="BDZ54196.1"/>
    <property type="molecule type" value="Genomic_DNA"/>
</dbReference>
<keyword evidence="1" id="KW-0472">Membrane</keyword>
<protein>
    <submittedName>
        <fullName evidence="2">Uncharacterized protein</fullName>
    </submittedName>
</protein>
<name>A0ABN6YDS0_9MICO</name>
<evidence type="ECO:0000313" key="2">
    <source>
        <dbReference type="EMBL" id="BDZ54196.1"/>
    </source>
</evidence>
<evidence type="ECO:0000313" key="3">
    <source>
        <dbReference type="Proteomes" id="UP001321477"/>
    </source>
</evidence>
<organism evidence="2 3">
    <name type="scientific">Agromyces marinus</name>
    <dbReference type="NCBI Taxonomy" id="1389020"/>
    <lineage>
        <taxon>Bacteria</taxon>
        <taxon>Bacillati</taxon>
        <taxon>Actinomycetota</taxon>
        <taxon>Actinomycetes</taxon>
        <taxon>Micrococcales</taxon>
        <taxon>Microbacteriaceae</taxon>
        <taxon>Agromyces</taxon>
    </lineage>
</organism>
<gene>
    <name evidence="2" type="ORF">GCM10025870_12690</name>
</gene>
<feature type="transmembrane region" description="Helical" evidence="1">
    <location>
        <begin position="26"/>
        <end position="44"/>
    </location>
</feature>
<dbReference type="Proteomes" id="UP001321477">
    <property type="component" value="Chromosome"/>
</dbReference>
<sequence>MPNVHDLPASIRVIIESAYGQGIAEVFWIAVPLAVLSLAAIAFLPNRPLSTKTAAQTLAEEAEEVAIDLADAEAAAGVPSAAVITRGSEDRPARR</sequence>
<evidence type="ECO:0000256" key="1">
    <source>
        <dbReference type="SAM" id="Phobius"/>
    </source>
</evidence>
<reference evidence="3" key="1">
    <citation type="journal article" date="2019" name="Int. J. Syst. Evol. Microbiol.">
        <title>The Global Catalogue of Microorganisms (GCM) 10K type strain sequencing project: providing services to taxonomists for standard genome sequencing and annotation.</title>
        <authorList>
            <consortium name="The Broad Institute Genomics Platform"/>
            <consortium name="The Broad Institute Genome Sequencing Center for Infectious Disease"/>
            <person name="Wu L."/>
            <person name="Ma J."/>
        </authorList>
    </citation>
    <scope>NUCLEOTIDE SEQUENCE [LARGE SCALE GENOMIC DNA]</scope>
    <source>
        <strain evidence="3">NBRC 109019</strain>
    </source>
</reference>
<accession>A0ABN6YDS0</accession>